<reference evidence="10 11" key="1">
    <citation type="submission" date="2020-10" db="EMBL/GenBank/DDBJ databases">
        <title>ChiBAC.</title>
        <authorList>
            <person name="Zenner C."/>
            <person name="Hitch T.C.A."/>
            <person name="Clavel T."/>
        </authorList>
    </citation>
    <scope>NUCLEOTIDE SEQUENCE [LARGE SCALE GENOMIC DNA]</scope>
    <source>
        <strain evidence="10 11">DSM 108706</strain>
    </source>
</reference>
<name>A0ABR9QVA7_9FIRM</name>
<dbReference type="InterPro" id="IPR010964">
    <property type="entry name" value="M20A_pepV-rel"/>
</dbReference>
<dbReference type="SUPFAM" id="SSF53187">
    <property type="entry name" value="Zn-dependent exopeptidases"/>
    <property type="match status" value="1"/>
</dbReference>
<dbReference type="Pfam" id="PF07687">
    <property type="entry name" value="M20_dimer"/>
    <property type="match status" value="1"/>
</dbReference>
<evidence type="ECO:0000256" key="7">
    <source>
        <dbReference type="ARBA" id="ARBA00022997"/>
    </source>
</evidence>
<evidence type="ECO:0000313" key="10">
    <source>
        <dbReference type="EMBL" id="MBE5034802.1"/>
    </source>
</evidence>
<comment type="cofactor">
    <cofactor evidence="1">
        <name>Zn(2+)</name>
        <dbReference type="ChEBI" id="CHEBI:29105"/>
    </cofactor>
</comment>
<dbReference type="NCBIfam" id="NF005591">
    <property type="entry name" value="PRK07318.1"/>
    <property type="match status" value="1"/>
</dbReference>
<dbReference type="SUPFAM" id="SSF55031">
    <property type="entry name" value="Bacterial exopeptidase dimerisation domain"/>
    <property type="match status" value="1"/>
</dbReference>
<evidence type="ECO:0000313" key="11">
    <source>
        <dbReference type="Proteomes" id="UP001516588"/>
    </source>
</evidence>
<feature type="domain" description="Peptidase M20 dimerisation" evidence="9">
    <location>
        <begin position="265"/>
        <end position="361"/>
    </location>
</feature>
<evidence type="ECO:0000256" key="6">
    <source>
        <dbReference type="ARBA" id="ARBA00022833"/>
    </source>
</evidence>
<dbReference type="Gene3D" id="3.40.630.10">
    <property type="entry name" value="Zn peptidases"/>
    <property type="match status" value="1"/>
</dbReference>
<keyword evidence="8" id="KW-0482">Metalloprotease</keyword>
<evidence type="ECO:0000256" key="3">
    <source>
        <dbReference type="ARBA" id="ARBA00022670"/>
    </source>
</evidence>
<dbReference type="PANTHER" id="PTHR43808">
    <property type="entry name" value="ACETYLORNITHINE DEACETYLASE"/>
    <property type="match status" value="1"/>
</dbReference>
<keyword evidence="6" id="KW-0862">Zinc</keyword>
<comment type="similarity">
    <text evidence="2">Belongs to the peptidase M20A family.</text>
</comment>
<keyword evidence="5" id="KW-0378">Hydrolase</keyword>
<dbReference type="PANTHER" id="PTHR43808:SF31">
    <property type="entry name" value="N-ACETYL-L-CITRULLINE DEACETYLASE"/>
    <property type="match status" value="1"/>
</dbReference>
<dbReference type="InterPro" id="IPR036264">
    <property type="entry name" value="Bact_exopeptidase_dim_dom"/>
</dbReference>
<keyword evidence="3" id="KW-0645">Protease</keyword>
<accession>A0ABR9QVA7</accession>
<sequence length="475" mass="52038">MDEIGAIKQRLRESQDEMLSTLQQLIGINSEAAEPEKDCPFGKGVSDAFLYMLKKAEEDGFKTVNTDNYGGHIELSAGENADGLTMGILGHLDVVPAGSGWDFDPFGGEIKDGRIYGRGAEDDKGPTLAAYYAMKAIKDCGIELKKNVRLILGLDEETEWEGIKYYLEHEEAPDFGFTPDADFPVVHGEKGILIFDLAQKFKKTGTTGIELRKFTGGNAPNMVADSARMVIYSKDQSLYDGIKDKVKDYREETGYDVKAKGAGKSLEITATGISSHGAEPQKGLNAISILMGFAENIEFDNEGVNDFIGFYNERLAFETDGTRLGINLKDEVSGGTVVNVGMIEADKYSARLSINVRFPVTLDDEMVYSALGKTLENYDIGVVKKKYQEPLFVEKDDPMVVTLMDVYKNVTGDTAAEPMIIGGGTYARAAEGFVAFGAKFPDEEEKAHQKNESASIENLMKAAEIYAEAIYRLCV</sequence>
<evidence type="ECO:0000256" key="1">
    <source>
        <dbReference type="ARBA" id="ARBA00001947"/>
    </source>
</evidence>
<evidence type="ECO:0000256" key="5">
    <source>
        <dbReference type="ARBA" id="ARBA00022801"/>
    </source>
</evidence>
<evidence type="ECO:0000256" key="4">
    <source>
        <dbReference type="ARBA" id="ARBA00022723"/>
    </source>
</evidence>
<dbReference type="Pfam" id="PF01546">
    <property type="entry name" value="Peptidase_M20"/>
    <property type="match status" value="1"/>
</dbReference>
<protein>
    <submittedName>
        <fullName evidence="10">Dipeptidase PepV</fullName>
    </submittedName>
</protein>
<dbReference type="NCBIfam" id="TIGR01887">
    <property type="entry name" value="dipeptidaselike"/>
    <property type="match status" value="1"/>
</dbReference>
<dbReference type="CDD" id="cd03888">
    <property type="entry name" value="M20_PepV"/>
    <property type="match status" value="1"/>
</dbReference>
<dbReference type="Gene3D" id="3.30.70.360">
    <property type="match status" value="2"/>
</dbReference>
<dbReference type="InterPro" id="IPR011650">
    <property type="entry name" value="Peptidase_M20_dimer"/>
</dbReference>
<gene>
    <name evidence="10" type="primary">pepV</name>
    <name evidence="10" type="ORF">INF20_00665</name>
</gene>
<keyword evidence="11" id="KW-1185">Reference proteome</keyword>
<dbReference type="EMBL" id="JADCKA010000001">
    <property type="protein sequence ID" value="MBE5034802.1"/>
    <property type="molecule type" value="Genomic_DNA"/>
</dbReference>
<dbReference type="InterPro" id="IPR002933">
    <property type="entry name" value="Peptidase_M20"/>
</dbReference>
<keyword evidence="4" id="KW-0479">Metal-binding</keyword>
<evidence type="ECO:0000259" key="9">
    <source>
        <dbReference type="Pfam" id="PF07687"/>
    </source>
</evidence>
<proteinExistence type="inferred from homology"/>
<dbReference type="RefSeq" id="WP_226384467.1">
    <property type="nucleotide sequence ID" value="NZ_JADCKA010000001.1"/>
</dbReference>
<dbReference type="Proteomes" id="UP001516588">
    <property type="component" value="Unassembled WGS sequence"/>
</dbReference>
<dbReference type="InterPro" id="IPR050072">
    <property type="entry name" value="Peptidase_M20A"/>
</dbReference>
<comment type="caution">
    <text evidence="10">The sequence shown here is derived from an EMBL/GenBank/DDBJ whole genome shotgun (WGS) entry which is preliminary data.</text>
</comment>
<evidence type="ECO:0000256" key="2">
    <source>
        <dbReference type="ARBA" id="ARBA00006247"/>
    </source>
</evidence>
<organism evidence="10 11">
    <name type="scientific">Gallibacter intestinalis</name>
    <dbReference type="NCBI Taxonomy" id="2779356"/>
    <lineage>
        <taxon>Bacteria</taxon>
        <taxon>Bacillati</taxon>
        <taxon>Bacillota</taxon>
        <taxon>Clostridia</taxon>
        <taxon>Eubacteriales</taxon>
        <taxon>Eubacteriaceae</taxon>
        <taxon>Gallibacter</taxon>
    </lineage>
</organism>
<keyword evidence="7" id="KW-0224">Dipeptidase</keyword>
<evidence type="ECO:0000256" key="8">
    <source>
        <dbReference type="ARBA" id="ARBA00023049"/>
    </source>
</evidence>